<feature type="chain" id="PRO_5003444005" evidence="2">
    <location>
        <begin position="25"/>
        <end position="59"/>
    </location>
</feature>
<keyword evidence="2" id="KW-0732">Signal</keyword>
<accession>G3HCJ5</accession>
<dbReference type="Proteomes" id="UP000001075">
    <property type="component" value="Unassembled WGS sequence"/>
</dbReference>
<proteinExistence type="predicted"/>
<organism evidence="3 4">
    <name type="scientific">Cricetulus griseus</name>
    <name type="common">Chinese hamster</name>
    <name type="synonym">Cricetulus barabensis griseus</name>
    <dbReference type="NCBI Taxonomy" id="10029"/>
    <lineage>
        <taxon>Eukaryota</taxon>
        <taxon>Metazoa</taxon>
        <taxon>Chordata</taxon>
        <taxon>Craniata</taxon>
        <taxon>Vertebrata</taxon>
        <taxon>Euteleostomi</taxon>
        <taxon>Mammalia</taxon>
        <taxon>Eutheria</taxon>
        <taxon>Euarchontoglires</taxon>
        <taxon>Glires</taxon>
        <taxon>Rodentia</taxon>
        <taxon>Myomorpha</taxon>
        <taxon>Muroidea</taxon>
        <taxon>Cricetidae</taxon>
        <taxon>Cricetinae</taxon>
        <taxon>Cricetulus</taxon>
    </lineage>
</organism>
<dbReference type="AlphaFoldDB" id="G3HCJ5"/>
<dbReference type="InParanoid" id="G3HCJ5"/>
<evidence type="ECO:0000313" key="4">
    <source>
        <dbReference type="Proteomes" id="UP000001075"/>
    </source>
</evidence>
<name>G3HCJ5_CRIGR</name>
<gene>
    <name evidence="3" type="ORF">I79_008206</name>
</gene>
<evidence type="ECO:0000313" key="3">
    <source>
        <dbReference type="EMBL" id="EGV93732.1"/>
    </source>
</evidence>
<sequence>MCPASRVPGIILTLCVLFVHFSLNQCWIRRDHGVKPTPEVSSSTLDGSPGLPYPGHHLT</sequence>
<feature type="signal peptide" evidence="2">
    <location>
        <begin position="1"/>
        <end position="24"/>
    </location>
</feature>
<reference evidence="4" key="1">
    <citation type="journal article" date="2011" name="Nat. Biotechnol.">
        <title>The genomic sequence of the Chinese hamster ovary (CHO)-K1 cell line.</title>
        <authorList>
            <person name="Xu X."/>
            <person name="Nagarajan H."/>
            <person name="Lewis N.E."/>
            <person name="Pan S."/>
            <person name="Cai Z."/>
            <person name="Liu X."/>
            <person name="Chen W."/>
            <person name="Xie M."/>
            <person name="Wang W."/>
            <person name="Hammond S."/>
            <person name="Andersen M.R."/>
            <person name="Neff N."/>
            <person name="Passarelli B."/>
            <person name="Koh W."/>
            <person name="Fan H.C."/>
            <person name="Wang J."/>
            <person name="Gui Y."/>
            <person name="Lee K.H."/>
            <person name="Betenbaugh M.J."/>
            <person name="Quake S.R."/>
            <person name="Famili I."/>
            <person name="Palsson B.O."/>
            <person name="Wang J."/>
        </authorList>
    </citation>
    <scope>NUCLEOTIDE SEQUENCE [LARGE SCALE GENOMIC DNA]</scope>
    <source>
        <strain evidence="4">CHO K1 cell line</strain>
    </source>
</reference>
<evidence type="ECO:0000256" key="1">
    <source>
        <dbReference type="SAM" id="MobiDB-lite"/>
    </source>
</evidence>
<dbReference type="GlyGen" id="G3HCJ5">
    <property type="glycosylation" value="1 site"/>
</dbReference>
<protein>
    <submittedName>
        <fullName evidence="3">Uncharacterized protein</fullName>
    </submittedName>
</protein>
<dbReference type="EMBL" id="JH000282">
    <property type="protein sequence ID" value="EGV93732.1"/>
    <property type="molecule type" value="Genomic_DNA"/>
</dbReference>
<evidence type="ECO:0000256" key="2">
    <source>
        <dbReference type="SAM" id="SignalP"/>
    </source>
</evidence>
<feature type="region of interest" description="Disordered" evidence="1">
    <location>
        <begin position="34"/>
        <end position="59"/>
    </location>
</feature>